<feature type="domain" description="AB hydrolase-1" evidence="1">
    <location>
        <begin position="53"/>
        <end position="281"/>
    </location>
</feature>
<dbReference type="Gene3D" id="3.40.50.1820">
    <property type="entry name" value="alpha/beta hydrolase"/>
    <property type="match status" value="1"/>
</dbReference>
<dbReference type="EMBL" id="JAUIZM010000008">
    <property type="protein sequence ID" value="KAK1369577.1"/>
    <property type="molecule type" value="Genomic_DNA"/>
</dbReference>
<dbReference type="Pfam" id="PF00561">
    <property type="entry name" value="Abhydrolase_1"/>
    <property type="match status" value="1"/>
</dbReference>
<dbReference type="Proteomes" id="UP001237642">
    <property type="component" value="Unassembled WGS sequence"/>
</dbReference>
<gene>
    <name evidence="2" type="ORF">POM88_035669</name>
</gene>
<accession>A0AAD8HLQ4</accession>
<dbReference type="GO" id="GO:0016787">
    <property type="term" value="F:hydrolase activity"/>
    <property type="evidence" value="ECO:0007669"/>
    <property type="project" value="UniProtKB-ARBA"/>
</dbReference>
<sequence>MVKVFALAKPMISLQMKFYGMTSQMIEIEAGTIIKMWVPCALTKNNPKVSNKPAVMFLQGFATDGIFSWLSQVTAFSGEYSVFVPDLLFFGGSTTDKPDRSLEFQAECLVKALRKFGVEKCSVVGLSYGATVGFKMAKLYPDLIDCVVGSGTVVHLTHSTSQACLKRMGYSSWSQFLLPESVKDLKAFLAMTNHKPPSMPDFVAKDFIKEFMVNRKERTELLQAWVISDNETASCNYSQKIHLLWGDDDKIFNSEIAENIKQQLGDKATLEFVKEAGHLVQNDQGAEYNNRVKKILSSLHKA</sequence>
<keyword evidence="3" id="KW-1185">Reference proteome</keyword>
<dbReference type="PANTHER" id="PTHR43139:SF22">
    <property type="entry name" value="AB HYDROLASE-1 DOMAIN-CONTAINING PROTEIN"/>
    <property type="match status" value="1"/>
</dbReference>
<evidence type="ECO:0000313" key="3">
    <source>
        <dbReference type="Proteomes" id="UP001237642"/>
    </source>
</evidence>
<dbReference type="PANTHER" id="PTHR43139">
    <property type="entry name" value="SI:DKEY-122A22.2"/>
    <property type="match status" value="1"/>
</dbReference>
<dbReference type="InterPro" id="IPR029058">
    <property type="entry name" value="AB_hydrolase_fold"/>
</dbReference>
<dbReference type="InterPro" id="IPR052370">
    <property type="entry name" value="Meta-cleavage_hydrolase"/>
</dbReference>
<name>A0AAD8HLQ4_9APIA</name>
<organism evidence="2 3">
    <name type="scientific">Heracleum sosnowskyi</name>
    <dbReference type="NCBI Taxonomy" id="360622"/>
    <lineage>
        <taxon>Eukaryota</taxon>
        <taxon>Viridiplantae</taxon>
        <taxon>Streptophyta</taxon>
        <taxon>Embryophyta</taxon>
        <taxon>Tracheophyta</taxon>
        <taxon>Spermatophyta</taxon>
        <taxon>Magnoliopsida</taxon>
        <taxon>eudicotyledons</taxon>
        <taxon>Gunneridae</taxon>
        <taxon>Pentapetalae</taxon>
        <taxon>asterids</taxon>
        <taxon>campanulids</taxon>
        <taxon>Apiales</taxon>
        <taxon>Apiaceae</taxon>
        <taxon>Apioideae</taxon>
        <taxon>apioid superclade</taxon>
        <taxon>Tordylieae</taxon>
        <taxon>Tordyliinae</taxon>
        <taxon>Heracleum</taxon>
    </lineage>
</organism>
<evidence type="ECO:0000313" key="2">
    <source>
        <dbReference type="EMBL" id="KAK1369577.1"/>
    </source>
</evidence>
<proteinExistence type="predicted"/>
<comment type="caution">
    <text evidence="2">The sequence shown here is derived from an EMBL/GenBank/DDBJ whole genome shotgun (WGS) entry which is preliminary data.</text>
</comment>
<evidence type="ECO:0000259" key="1">
    <source>
        <dbReference type="Pfam" id="PF00561"/>
    </source>
</evidence>
<dbReference type="AlphaFoldDB" id="A0AAD8HLQ4"/>
<dbReference type="SUPFAM" id="SSF53474">
    <property type="entry name" value="alpha/beta-Hydrolases"/>
    <property type="match status" value="1"/>
</dbReference>
<reference evidence="2" key="2">
    <citation type="submission" date="2023-05" db="EMBL/GenBank/DDBJ databases">
        <authorList>
            <person name="Schelkunov M.I."/>
        </authorList>
    </citation>
    <scope>NUCLEOTIDE SEQUENCE</scope>
    <source>
        <strain evidence="2">Hsosn_3</strain>
        <tissue evidence="2">Leaf</tissue>
    </source>
</reference>
<dbReference type="InterPro" id="IPR000073">
    <property type="entry name" value="AB_hydrolase_1"/>
</dbReference>
<protein>
    <submittedName>
        <fullName evidence="2">Monoacylglycerol lipase abhd6-A-like</fullName>
    </submittedName>
</protein>
<reference evidence="2" key="1">
    <citation type="submission" date="2023-02" db="EMBL/GenBank/DDBJ databases">
        <title>Genome of toxic invasive species Heracleum sosnowskyi carries increased number of genes despite the absence of recent whole-genome duplications.</title>
        <authorList>
            <person name="Schelkunov M."/>
            <person name="Shtratnikova V."/>
            <person name="Makarenko M."/>
            <person name="Klepikova A."/>
            <person name="Omelchenko D."/>
            <person name="Novikova G."/>
            <person name="Obukhova E."/>
            <person name="Bogdanov V."/>
            <person name="Penin A."/>
            <person name="Logacheva M."/>
        </authorList>
    </citation>
    <scope>NUCLEOTIDE SEQUENCE</scope>
    <source>
        <strain evidence="2">Hsosn_3</strain>
        <tissue evidence="2">Leaf</tissue>
    </source>
</reference>